<evidence type="ECO:0000256" key="1">
    <source>
        <dbReference type="ARBA" id="ARBA00006217"/>
    </source>
</evidence>
<dbReference type="EC" id="4.2.1.1" evidence="2 8"/>
<keyword evidence="5 8" id="KW-0456">Lyase</keyword>
<evidence type="ECO:0000256" key="5">
    <source>
        <dbReference type="ARBA" id="ARBA00023239"/>
    </source>
</evidence>
<comment type="function">
    <text evidence="8">Reversible hydration of carbon dioxide.</text>
</comment>
<sequence>MTTVSHIPELNRLLSSNAQWAADVSKYEPEFFTECAKGQAPKVLWIGCADSRVPESVIMACKPGEIFVHRNIANQFHLHDDSAQSVLTYAVEHLGVEHVVVVGHTQCGGVAGAYDAANKPSYGKPSKADSALARWLGPLVALAGSSEFHASCEGMEHGDTLNSLSEVNIRVQVENICNSDVMRNAWARATNGEAKKVYVHGWIYELQSGRLRDLGVSQGPEGFVGPKFVGGVSVNGFANANGNANGNVENGFTE</sequence>
<dbReference type="Proteomes" id="UP000757232">
    <property type="component" value="Unassembled WGS sequence"/>
</dbReference>
<evidence type="ECO:0000256" key="8">
    <source>
        <dbReference type="RuleBase" id="RU003956"/>
    </source>
</evidence>
<dbReference type="OrthoDB" id="10248475at2759"/>
<feature type="binding site" evidence="7">
    <location>
        <position position="104"/>
    </location>
    <ligand>
        <name>Zn(2+)</name>
        <dbReference type="ChEBI" id="CHEBI:29105"/>
    </ligand>
</feature>
<evidence type="ECO:0000256" key="7">
    <source>
        <dbReference type="PIRSR" id="PIRSR601765-1"/>
    </source>
</evidence>
<dbReference type="InterPro" id="IPR036874">
    <property type="entry name" value="Carbonic_anhydrase_sf"/>
</dbReference>
<dbReference type="GO" id="GO:0008270">
    <property type="term" value="F:zinc ion binding"/>
    <property type="evidence" value="ECO:0007669"/>
    <property type="project" value="UniProtKB-UniRule"/>
</dbReference>
<feature type="binding site" evidence="7">
    <location>
        <position position="50"/>
    </location>
    <ligand>
        <name>Zn(2+)</name>
        <dbReference type="ChEBI" id="CHEBI:29105"/>
    </ligand>
</feature>
<evidence type="ECO:0000256" key="2">
    <source>
        <dbReference type="ARBA" id="ARBA00012925"/>
    </source>
</evidence>
<dbReference type="GO" id="GO:0071244">
    <property type="term" value="P:cellular response to carbon dioxide"/>
    <property type="evidence" value="ECO:0007669"/>
    <property type="project" value="TreeGrafter"/>
</dbReference>
<dbReference type="EMBL" id="LNZH02000205">
    <property type="protein sequence ID" value="OCB86044.1"/>
    <property type="molecule type" value="Genomic_DNA"/>
</dbReference>
<reference evidence="9" key="1">
    <citation type="submission" date="2016-06" db="EMBL/GenBank/DDBJ databases">
        <title>Draft Genome sequence of the fungus Inonotus baumii.</title>
        <authorList>
            <person name="Zhu H."/>
            <person name="Lin W."/>
        </authorList>
    </citation>
    <scope>NUCLEOTIDE SEQUENCE</scope>
    <source>
        <strain evidence="9">821</strain>
    </source>
</reference>
<comment type="caution">
    <text evidence="9">The sequence shown here is derived from an EMBL/GenBank/DDBJ whole genome shotgun (WGS) entry which is preliminary data.</text>
</comment>
<dbReference type="GO" id="GO:0034599">
    <property type="term" value="P:cellular response to oxidative stress"/>
    <property type="evidence" value="ECO:0007669"/>
    <property type="project" value="TreeGrafter"/>
</dbReference>
<keyword evidence="3 7" id="KW-0479">Metal-binding</keyword>
<proteinExistence type="inferred from homology"/>
<evidence type="ECO:0000256" key="6">
    <source>
        <dbReference type="ARBA" id="ARBA00048348"/>
    </source>
</evidence>
<protein>
    <recommendedName>
        <fullName evidence="2 8">Carbonic anhydrase</fullName>
        <ecNumber evidence="2 8">4.2.1.1</ecNumber>
    </recommendedName>
    <alternativeName>
        <fullName evidence="8">Carbonate dehydratase</fullName>
    </alternativeName>
</protein>
<dbReference type="SMART" id="SM00947">
    <property type="entry name" value="Pro_CA"/>
    <property type="match status" value="1"/>
</dbReference>
<comment type="catalytic activity">
    <reaction evidence="6 8">
        <text>hydrogencarbonate + H(+) = CO2 + H2O</text>
        <dbReference type="Rhea" id="RHEA:10748"/>
        <dbReference type="ChEBI" id="CHEBI:15377"/>
        <dbReference type="ChEBI" id="CHEBI:15378"/>
        <dbReference type="ChEBI" id="CHEBI:16526"/>
        <dbReference type="ChEBI" id="CHEBI:17544"/>
        <dbReference type="EC" id="4.2.1.1"/>
    </reaction>
</comment>
<keyword evidence="10" id="KW-1185">Reference proteome</keyword>
<feature type="binding site" evidence="7">
    <location>
        <position position="48"/>
    </location>
    <ligand>
        <name>Zn(2+)</name>
        <dbReference type="ChEBI" id="CHEBI:29105"/>
    </ligand>
</feature>
<evidence type="ECO:0000313" key="9">
    <source>
        <dbReference type="EMBL" id="OCB86044.1"/>
    </source>
</evidence>
<evidence type="ECO:0000313" key="10">
    <source>
        <dbReference type="Proteomes" id="UP000757232"/>
    </source>
</evidence>
<keyword evidence="4 7" id="KW-0862">Zinc</keyword>
<dbReference type="SUPFAM" id="SSF53056">
    <property type="entry name" value="beta-carbonic anhydrase, cab"/>
    <property type="match status" value="1"/>
</dbReference>
<evidence type="ECO:0000256" key="4">
    <source>
        <dbReference type="ARBA" id="ARBA00022833"/>
    </source>
</evidence>
<dbReference type="PANTHER" id="PTHR11002:SF76">
    <property type="entry name" value="CARBONIC ANHYDRASE"/>
    <property type="match status" value="1"/>
</dbReference>
<dbReference type="InterPro" id="IPR001765">
    <property type="entry name" value="Carbonic_anhydrase"/>
</dbReference>
<dbReference type="PANTHER" id="PTHR11002">
    <property type="entry name" value="CARBONIC ANHYDRASE"/>
    <property type="match status" value="1"/>
</dbReference>
<comment type="cofactor">
    <cofactor evidence="7">
        <name>Zn(2+)</name>
        <dbReference type="ChEBI" id="CHEBI:29105"/>
    </cofactor>
    <text evidence="7">Binds 1 zinc ion per subunit.</text>
</comment>
<dbReference type="GO" id="GO:0004089">
    <property type="term" value="F:carbonate dehydratase activity"/>
    <property type="evidence" value="ECO:0007669"/>
    <property type="project" value="UniProtKB-UniRule"/>
</dbReference>
<evidence type="ECO:0000256" key="3">
    <source>
        <dbReference type="ARBA" id="ARBA00022723"/>
    </source>
</evidence>
<dbReference type="Pfam" id="PF00484">
    <property type="entry name" value="Pro_CA"/>
    <property type="match status" value="1"/>
</dbReference>
<comment type="similarity">
    <text evidence="1 8">Belongs to the beta-class carbonic anhydrase family.</text>
</comment>
<feature type="binding site" evidence="7">
    <location>
        <position position="107"/>
    </location>
    <ligand>
        <name>Zn(2+)</name>
        <dbReference type="ChEBI" id="CHEBI:29105"/>
    </ligand>
</feature>
<organism evidence="9 10">
    <name type="scientific">Sanghuangporus baumii</name>
    <name type="common">Phellinus baumii</name>
    <dbReference type="NCBI Taxonomy" id="108892"/>
    <lineage>
        <taxon>Eukaryota</taxon>
        <taxon>Fungi</taxon>
        <taxon>Dikarya</taxon>
        <taxon>Basidiomycota</taxon>
        <taxon>Agaricomycotina</taxon>
        <taxon>Agaricomycetes</taxon>
        <taxon>Hymenochaetales</taxon>
        <taxon>Hymenochaetaceae</taxon>
        <taxon>Sanghuangporus</taxon>
    </lineage>
</organism>
<gene>
    <name evidence="9" type="ORF">A7U60_g6942</name>
</gene>
<dbReference type="AlphaFoldDB" id="A0A9Q5NA55"/>
<accession>A0A9Q5NA55</accession>
<dbReference type="Gene3D" id="3.40.1050.10">
    <property type="entry name" value="Carbonic anhydrase"/>
    <property type="match status" value="1"/>
</dbReference>
<name>A0A9Q5NA55_SANBA</name>